<name>A0A316F6S8_9ACTN</name>
<dbReference type="InterPro" id="IPR036390">
    <property type="entry name" value="WH_DNA-bd_sf"/>
</dbReference>
<protein>
    <submittedName>
        <fullName evidence="3">PadR family transcriptional regulator</fullName>
    </submittedName>
</protein>
<sequence>MPKLTLQVRLVLAMLAAEPDRQRYGLEIVESTGLLPGTIYPILARLEQAGWLHSQWEEADESVVGRPRRRYYRLTPDGAAAAAEAQARAEQRAGSRVRPSFGGLLPGGAH</sequence>
<dbReference type="RefSeq" id="WP_203896417.1">
    <property type="nucleotide sequence ID" value="NZ_BONA01000068.1"/>
</dbReference>
<keyword evidence="4" id="KW-1185">Reference proteome</keyword>
<evidence type="ECO:0000259" key="2">
    <source>
        <dbReference type="Pfam" id="PF03551"/>
    </source>
</evidence>
<accession>A0A316F6S8</accession>
<dbReference type="Pfam" id="PF03551">
    <property type="entry name" value="PadR"/>
    <property type="match status" value="1"/>
</dbReference>
<comment type="caution">
    <text evidence="3">The sequence shown here is derived from an EMBL/GenBank/DDBJ whole genome shotgun (WGS) entry which is preliminary data.</text>
</comment>
<evidence type="ECO:0000313" key="4">
    <source>
        <dbReference type="Proteomes" id="UP000245697"/>
    </source>
</evidence>
<dbReference type="PANTHER" id="PTHR33169">
    <property type="entry name" value="PADR-FAMILY TRANSCRIPTIONAL REGULATOR"/>
    <property type="match status" value="1"/>
</dbReference>
<dbReference type="InterPro" id="IPR052509">
    <property type="entry name" value="Metal_resp_DNA-bind_regulator"/>
</dbReference>
<gene>
    <name evidence="3" type="ORF">BC793_1176</name>
</gene>
<dbReference type="Proteomes" id="UP000245697">
    <property type="component" value="Unassembled WGS sequence"/>
</dbReference>
<evidence type="ECO:0000313" key="3">
    <source>
        <dbReference type="EMBL" id="PWK41140.1"/>
    </source>
</evidence>
<organism evidence="3 4">
    <name type="scientific">Actinoplanes xinjiangensis</name>
    <dbReference type="NCBI Taxonomy" id="512350"/>
    <lineage>
        <taxon>Bacteria</taxon>
        <taxon>Bacillati</taxon>
        <taxon>Actinomycetota</taxon>
        <taxon>Actinomycetes</taxon>
        <taxon>Micromonosporales</taxon>
        <taxon>Micromonosporaceae</taxon>
        <taxon>Actinoplanes</taxon>
    </lineage>
</organism>
<feature type="region of interest" description="Disordered" evidence="1">
    <location>
        <begin position="83"/>
        <end position="110"/>
    </location>
</feature>
<dbReference type="InterPro" id="IPR036388">
    <property type="entry name" value="WH-like_DNA-bd_sf"/>
</dbReference>
<dbReference type="SUPFAM" id="SSF46785">
    <property type="entry name" value="Winged helix' DNA-binding domain"/>
    <property type="match status" value="1"/>
</dbReference>
<dbReference type="PANTHER" id="PTHR33169:SF14">
    <property type="entry name" value="TRANSCRIPTIONAL REGULATOR RV3488"/>
    <property type="match status" value="1"/>
</dbReference>
<dbReference type="EMBL" id="QGGR01000017">
    <property type="protein sequence ID" value="PWK41140.1"/>
    <property type="molecule type" value="Genomic_DNA"/>
</dbReference>
<proteinExistence type="predicted"/>
<dbReference type="AlphaFoldDB" id="A0A316F6S8"/>
<dbReference type="InterPro" id="IPR005149">
    <property type="entry name" value="Tscrpt_reg_PadR_N"/>
</dbReference>
<dbReference type="Gene3D" id="1.10.10.10">
    <property type="entry name" value="Winged helix-like DNA-binding domain superfamily/Winged helix DNA-binding domain"/>
    <property type="match status" value="1"/>
</dbReference>
<reference evidence="3 4" key="1">
    <citation type="submission" date="2018-05" db="EMBL/GenBank/DDBJ databases">
        <title>Genomic Encyclopedia of Archaeal and Bacterial Type Strains, Phase II (KMG-II): from individual species to whole genera.</title>
        <authorList>
            <person name="Goeker M."/>
        </authorList>
    </citation>
    <scope>NUCLEOTIDE SEQUENCE [LARGE SCALE GENOMIC DNA]</scope>
    <source>
        <strain evidence="3 4">DSM 45184</strain>
    </source>
</reference>
<feature type="domain" description="Transcription regulator PadR N-terminal" evidence="2">
    <location>
        <begin position="21"/>
        <end position="83"/>
    </location>
</feature>
<evidence type="ECO:0000256" key="1">
    <source>
        <dbReference type="SAM" id="MobiDB-lite"/>
    </source>
</evidence>